<keyword evidence="1" id="KW-1185">Reference proteome</keyword>
<name>A0ABM1SVJ0_LIMPO</name>
<accession>A0ABM1SVJ0</accession>
<evidence type="ECO:0000313" key="2">
    <source>
        <dbReference type="RefSeq" id="XP_022247646.1"/>
    </source>
</evidence>
<dbReference type="GeneID" id="106464232"/>
<protein>
    <submittedName>
        <fullName evidence="2">Uncharacterized protein LOC106464232 isoform X2</fullName>
    </submittedName>
</protein>
<proteinExistence type="predicted"/>
<dbReference type="Proteomes" id="UP000694941">
    <property type="component" value="Unplaced"/>
</dbReference>
<sequence length="204" mass="23073">MRELDICVATLVFSREYGVPETERELDIQCSFILEAQNCLLNYTKSCMMSTQSELLDLVGEGSNSLISQYCSSDTQIRERYLNKSACLSEALDQLTPCWKDLEAGLDKFGEISFDLRPSTFCCTYQRFFECVRKTIEDQCGVSGVEFILELLRIGFSRIPEVICSGSKYISKQCVDLLPPPGTEPKGSRSKSVLSRLLFYIKNT</sequence>
<reference evidence="2" key="1">
    <citation type="submission" date="2025-08" db="UniProtKB">
        <authorList>
            <consortium name="RefSeq"/>
        </authorList>
    </citation>
    <scope>IDENTIFICATION</scope>
    <source>
        <tissue evidence="2">Muscle</tissue>
    </source>
</reference>
<dbReference type="RefSeq" id="XP_022247646.1">
    <property type="nucleotide sequence ID" value="XM_022391938.1"/>
</dbReference>
<dbReference type="PANTHER" id="PTHR33964:SF1">
    <property type="entry name" value="RE45066P"/>
    <property type="match status" value="1"/>
</dbReference>
<dbReference type="PANTHER" id="PTHR33964">
    <property type="entry name" value="RE45066P-RELATED"/>
    <property type="match status" value="1"/>
</dbReference>
<organism evidence="1 2">
    <name type="scientific">Limulus polyphemus</name>
    <name type="common">Atlantic horseshoe crab</name>
    <dbReference type="NCBI Taxonomy" id="6850"/>
    <lineage>
        <taxon>Eukaryota</taxon>
        <taxon>Metazoa</taxon>
        <taxon>Ecdysozoa</taxon>
        <taxon>Arthropoda</taxon>
        <taxon>Chelicerata</taxon>
        <taxon>Merostomata</taxon>
        <taxon>Xiphosura</taxon>
        <taxon>Limulidae</taxon>
        <taxon>Limulus</taxon>
    </lineage>
</organism>
<gene>
    <name evidence="2" type="primary">LOC106464232</name>
</gene>
<evidence type="ECO:0000313" key="1">
    <source>
        <dbReference type="Proteomes" id="UP000694941"/>
    </source>
</evidence>